<gene>
    <name evidence="16" type="ORF">C3F09_12195</name>
</gene>
<dbReference type="PANTHER" id="PTHR30069:SF29">
    <property type="entry name" value="HEMOGLOBIN AND HEMOGLOBIN-HAPTOGLOBIN-BINDING PROTEIN 1-RELATED"/>
    <property type="match status" value="1"/>
</dbReference>
<keyword evidence="4 10" id="KW-0812">Transmembrane</keyword>
<comment type="subcellular location">
    <subcellularLocation>
        <location evidence="1 10">Cell outer membrane</location>
        <topology evidence="1 10">Multi-pass membrane protein</topology>
    </subcellularLocation>
</comment>
<evidence type="ECO:0000256" key="1">
    <source>
        <dbReference type="ARBA" id="ARBA00004571"/>
    </source>
</evidence>
<accession>A0A855X221</accession>
<feature type="domain" description="TonB-dependent receptor plug" evidence="15">
    <location>
        <begin position="126"/>
        <end position="239"/>
    </location>
</feature>
<feature type="region of interest" description="Disordered" evidence="12">
    <location>
        <begin position="595"/>
        <end position="618"/>
    </location>
</feature>
<evidence type="ECO:0000256" key="8">
    <source>
        <dbReference type="ARBA" id="ARBA00023170"/>
    </source>
</evidence>
<keyword evidence="3 10" id="KW-1134">Transmembrane beta strand</keyword>
<dbReference type="PROSITE" id="PS52016">
    <property type="entry name" value="TONB_DEPENDENT_REC_3"/>
    <property type="match status" value="1"/>
</dbReference>
<dbReference type="InterPro" id="IPR036942">
    <property type="entry name" value="Beta-barrel_TonB_sf"/>
</dbReference>
<dbReference type="GO" id="GO:0009279">
    <property type="term" value="C:cell outer membrane"/>
    <property type="evidence" value="ECO:0007669"/>
    <property type="project" value="UniProtKB-SubCell"/>
</dbReference>
<evidence type="ECO:0000256" key="5">
    <source>
        <dbReference type="ARBA" id="ARBA00022729"/>
    </source>
</evidence>
<feature type="chain" id="PRO_5033056326" description="TonB-dependent receptor" evidence="13">
    <location>
        <begin position="23"/>
        <end position="976"/>
    </location>
</feature>
<keyword evidence="2 10" id="KW-0813">Transport</keyword>
<keyword evidence="7 10" id="KW-0472">Membrane</keyword>
<dbReference type="AlphaFoldDB" id="A0A855X221"/>
<name>A0A855X221_9BACT</name>
<dbReference type="InterPro" id="IPR037066">
    <property type="entry name" value="Plug_dom_sf"/>
</dbReference>
<dbReference type="PANTHER" id="PTHR30069">
    <property type="entry name" value="TONB-DEPENDENT OUTER MEMBRANE RECEPTOR"/>
    <property type="match status" value="1"/>
</dbReference>
<keyword evidence="9 10" id="KW-0998">Cell outer membrane</keyword>
<dbReference type="Gene3D" id="2.40.170.20">
    <property type="entry name" value="TonB-dependent receptor, beta-barrel domain"/>
    <property type="match status" value="1"/>
</dbReference>
<dbReference type="InterPro" id="IPR008969">
    <property type="entry name" value="CarboxyPept-like_regulatory"/>
</dbReference>
<evidence type="ECO:0000313" key="17">
    <source>
        <dbReference type="Proteomes" id="UP000250918"/>
    </source>
</evidence>
<proteinExistence type="inferred from homology"/>
<evidence type="ECO:0000256" key="10">
    <source>
        <dbReference type="PROSITE-ProRule" id="PRU01360"/>
    </source>
</evidence>
<feature type="domain" description="TonB-dependent receptor-like beta-barrel" evidence="14">
    <location>
        <begin position="354"/>
        <end position="814"/>
    </location>
</feature>
<evidence type="ECO:0000256" key="4">
    <source>
        <dbReference type="ARBA" id="ARBA00022692"/>
    </source>
</evidence>
<evidence type="ECO:0000259" key="14">
    <source>
        <dbReference type="Pfam" id="PF00593"/>
    </source>
</evidence>
<dbReference type="SUPFAM" id="SSF49464">
    <property type="entry name" value="Carboxypeptidase regulatory domain-like"/>
    <property type="match status" value="1"/>
</dbReference>
<evidence type="ECO:0000256" key="9">
    <source>
        <dbReference type="ARBA" id="ARBA00023237"/>
    </source>
</evidence>
<evidence type="ECO:0008006" key="18">
    <source>
        <dbReference type="Google" id="ProtNLM"/>
    </source>
</evidence>
<comment type="caution">
    <text evidence="16">The sequence shown here is derived from an EMBL/GenBank/DDBJ whole genome shotgun (WGS) entry which is preliminary data.</text>
</comment>
<dbReference type="Pfam" id="PF00593">
    <property type="entry name" value="TonB_dep_Rec_b-barrel"/>
    <property type="match status" value="1"/>
</dbReference>
<dbReference type="InterPro" id="IPR000531">
    <property type="entry name" value="Beta-barrel_TonB"/>
</dbReference>
<dbReference type="EMBL" id="PQAP01000212">
    <property type="protein sequence ID" value="PWB68174.1"/>
    <property type="molecule type" value="Genomic_DNA"/>
</dbReference>
<protein>
    <recommendedName>
        <fullName evidence="18">TonB-dependent receptor</fullName>
    </recommendedName>
</protein>
<evidence type="ECO:0000256" key="7">
    <source>
        <dbReference type="ARBA" id="ARBA00023136"/>
    </source>
</evidence>
<evidence type="ECO:0000256" key="12">
    <source>
        <dbReference type="SAM" id="MobiDB-lite"/>
    </source>
</evidence>
<sequence length="976" mass="108623">MKLKCLSFVLPVLCVLTGIALGAVTGKITGVITDAQTKEPIVGVSVQIVGTTMGAQTNEDGRYTILNVPVGTYALKISAVGYAPVEIEKVEVSADLASYQSHAMTSQVTNLNEVIKVTAERPLVIKDKTTSLNIVRQDEILAMPTRGIDQVVGLQNSVVTMHRNVGQVIRGSRESAGATATELNLRGGRPSEVAFYVDGFSQQDPLSGISTAQINNNAIKEISMQAGAFSAEYGNVSSGIVNVTTASGTDKYKGNIDLVTDNLVGRKHSFDQNYYSADFGGPIPGLKGAHFFLSGERDWLGDRDPRYGVKDVLPSGSRRLPNNYSGSWSYQGKIDYSFTPNVKLALSGTGSDIKWSEYNHNYLFDIQHTPWYHDQNIGLNAKLTHTLSAKTYYNLSASYFKTYRLRGDGRWRDNIWGYARIGGNPTFDNTSLFFAADNPATPTVYETLMVAGQERVFIVSIPDSSDESANYDDYYKRKSSYIGFNGDITHQFAESHTIKTGVEFQRHTLRYYRHLFPYRVYQDTAGGGFTDVDRYGYDVYGNQADPSGYKNSTKHPINFAWYVQDRLDWTGLIVNAGVRFDYFDYKSLRLRNPENPLDPDSSIQYPSRAKPGSNPQVLDQSDLEASKKFTRLSPRVGFAFPVSDKTQMHFNYGKFFQRPDLIRLYTGFDFFEYKVRNAGYFYPIGNPNLEPEKTTQYEIGMTHQLGDFTSLDVTAYYKDVTGLVQVVNQSANPNSFSTYQNTDYGTIKGIETGISMRRNHNVEFNLKYTLSWANGTGSYANTEQNVAWTAGHIPKQTSALDFDQRHDLIANIDYALGKKQGPKLGDVYLLENFRLNIVARASSGTPYSPAVIYDEVTLAAVSPVPAAPRNSEYGPWTHEIDFKAERSINIGKYQITPYIWVKNLLNTKNAYVVYESTGRPDNTGWLDTPPGQDFAAANSAPGLGGYTGTQLYHIKQDNPLNFGIPRMILFGVRASF</sequence>
<evidence type="ECO:0000256" key="11">
    <source>
        <dbReference type="RuleBase" id="RU003357"/>
    </source>
</evidence>
<dbReference type="SUPFAM" id="SSF56935">
    <property type="entry name" value="Porins"/>
    <property type="match status" value="1"/>
</dbReference>
<dbReference type="GO" id="GO:0015344">
    <property type="term" value="F:siderophore uptake transmembrane transporter activity"/>
    <property type="evidence" value="ECO:0007669"/>
    <property type="project" value="TreeGrafter"/>
</dbReference>
<evidence type="ECO:0000256" key="6">
    <source>
        <dbReference type="ARBA" id="ARBA00023077"/>
    </source>
</evidence>
<dbReference type="Proteomes" id="UP000250918">
    <property type="component" value="Unassembled WGS sequence"/>
</dbReference>
<dbReference type="Pfam" id="PF13715">
    <property type="entry name" value="CarbopepD_reg_2"/>
    <property type="match status" value="1"/>
</dbReference>
<evidence type="ECO:0000256" key="13">
    <source>
        <dbReference type="SAM" id="SignalP"/>
    </source>
</evidence>
<dbReference type="Gene3D" id="2.60.40.1120">
    <property type="entry name" value="Carboxypeptidase-like, regulatory domain"/>
    <property type="match status" value="1"/>
</dbReference>
<evidence type="ECO:0000259" key="15">
    <source>
        <dbReference type="Pfam" id="PF07715"/>
    </source>
</evidence>
<feature type="signal peptide" evidence="13">
    <location>
        <begin position="1"/>
        <end position="22"/>
    </location>
</feature>
<dbReference type="InterPro" id="IPR039426">
    <property type="entry name" value="TonB-dep_rcpt-like"/>
</dbReference>
<keyword evidence="8" id="KW-0675">Receptor</keyword>
<reference evidence="16 17" key="1">
    <citation type="journal article" date="2018" name="ISME J.">
        <title>A methanotrophic archaeon couples anaerobic oxidation of methane to Fe(III) reduction.</title>
        <authorList>
            <person name="Cai C."/>
            <person name="Leu A.O."/>
            <person name="Xie G.J."/>
            <person name="Guo J."/>
            <person name="Feng Y."/>
            <person name="Zhao J.X."/>
            <person name="Tyson G.W."/>
            <person name="Yuan Z."/>
            <person name="Hu S."/>
        </authorList>
    </citation>
    <scope>NUCLEOTIDE SEQUENCE [LARGE SCALE GENOMIC DNA]</scope>
    <source>
        <strain evidence="16">FeB_12</strain>
    </source>
</reference>
<evidence type="ECO:0000256" key="3">
    <source>
        <dbReference type="ARBA" id="ARBA00022452"/>
    </source>
</evidence>
<dbReference type="Gene3D" id="2.170.130.10">
    <property type="entry name" value="TonB-dependent receptor, plug domain"/>
    <property type="match status" value="1"/>
</dbReference>
<keyword evidence="5 13" id="KW-0732">Signal</keyword>
<dbReference type="GO" id="GO:0044718">
    <property type="term" value="P:siderophore transmembrane transport"/>
    <property type="evidence" value="ECO:0007669"/>
    <property type="project" value="TreeGrafter"/>
</dbReference>
<evidence type="ECO:0000256" key="2">
    <source>
        <dbReference type="ARBA" id="ARBA00022448"/>
    </source>
</evidence>
<dbReference type="Pfam" id="PF07715">
    <property type="entry name" value="Plug"/>
    <property type="match status" value="1"/>
</dbReference>
<keyword evidence="6 11" id="KW-0798">TonB box</keyword>
<organism evidence="16 17">
    <name type="scientific">candidate division GN15 bacterium</name>
    <dbReference type="NCBI Taxonomy" id="2072418"/>
    <lineage>
        <taxon>Bacteria</taxon>
        <taxon>candidate division GN15</taxon>
    </lineage>
</organism>
<dbReference type="InterPro" id="IPR012910">
    <property type="entry name" value="Plug_dom"/>
</dbReference>
<comment type="similarity">
    <text evidence="10 11">Belongs to the TonB-dependent receptor family.</text>
</comment>
<evidence type="ECO:0000313" key="16">
    <source>
        <dbReference type="EMBL" id="PWB68174.1"/>
    </source>
</evidence>